<dbReference type="InterPro" id="IPR027417">
    <property type="entry name" value="P-loop_NTPase"/>
</dbReference>
<dbReference type="FunCoup" id="F2UJT9">
    <property type="interactions" value="415"/>
</dbReference>
<evidence type="ECO:0000256" key="2">
    <source>
        <dbReference type="ARBA" id="ARBA00022490"/>
    </source>
</evidence>
<evidence type="ECO:0000256" key="4">
    <source>
        <dbReference type="ARBA" id="ARBA00022860"/>
    </source>
</evidence>
<dbReference type="GO" id="GO:0005516">
    <property type="term" value="F:calmodulin binding"/>
    <property type="evidence" value="ECO:0007669"/>
    <property type="project" value="UniProtKB-KW"/>
</dbReference>
<dbReference type="Gene3D" id="1.10.418.10">
    <property type="entry name" value="Calponin-like domain"/>
    <property type="match status" value="2"/>
</dbReference>
<dbReference type="GO" id="GO:0000922">
    <property type="term" value="C:spindle pole"/>
    <property type="evidence" value="ECO:0007669"/>
    <property type="project" value="TreeGrafter"/>
</dbReference>
<feature type="compositionally biased region" description="Polar residues" evidence="5">
    <location>
        <begin position="265"/>
        <end position="288"/>
    </location>
</feature>
<dbReference type="Proteomes" id="UP000007799">
    <property type="component" value="Unassembled WGS sequence"/>
</dbReference>
<dbReference type="GeneID" id="16071290"/>
<feature type="compositionally biased region" description="Basic and acidic residues" evidence="5">
    <location>
        <begin position="294"/>
        <end position="303"/>
    </location>
</feature>
<dbReference type="PROSITE" id="PS50021">
    <property type="entry name" value="CH"/>
    <property type="match status" value="1"/>
</dbReference>
<dbReference type="GO" id="GO:0007051">
    <property type="term" value="P:spindle organization"/>
    <property type="evidence" value="ECO:0007669"/>
    <property type="project" value="TreeGrafter"/>
</dbReference>
<dbReference type="InterPro" id="IPR036872">
    <property type="entry name" value="CH_dom_sf"/>
</dbReference>
<evidence type="ECO:0000256" key="1">
    <source>
        <dbReference type="ARBA" id="ARBA00004496"/>
    </source>
</evidence>
<sequence>MDDCEQVLLDLQQATLALDEQEETSPDVAETMTALGSTVELSSDMLHNANINTNNDTNGNNDIADTDSADTTDTHCNATGAATSTANNDGSKDTTQDAAAELAQLLEHATVMPLDGCYGSTPLDLGSAVMGSTTTRALIVRNTTARPQQVTIERFPFTKGFSLSVLSSSGEREAYDAGSASISFSLDAESEVTLFVGFTAPKTEEARSYRHVASFITGKRSYKLSLQVVATVPLKPKPKRTLRGAVGRTGLTRKHSLRAPLKAVNSANPSRLRTATTAKPQQRQTQRGNAAAAEGEKTMDHKPIKPKAVKMPARKKKASPFADDTTQQESTQEPQVSAPSRFDRQERAYTTWINHVLSPARNVVNMHTERELLKLRSRAKALRASETVSNGLSKLWENIEGGALVAREESCIFLDIHLRDEAVRVFMSFQPEWLRFGLETLFAQPIEVDASNPMSSLKAFVATNVMDNADIKEHYCFPAVPSHLVDEFHTTMANHILFTMIGVVFLVDQARAKSLLPHSPCVFMPATFDSSNAVLAFISNQFLKGEGSLEKHLRYLGLTFSYKQSSLEEYDYEVTNLSTDMRDGVKLWRVLSLMHSSNSSRTALPYTPVVSQNKAVWVKNNKQYLAALKAAGCQQFFPQRAADDLANGHRDVTLSVLWATLVCFRICNPLDEALLLAEIARIKRNPRYKRTDSRRASEAHMYQNSPQVNLLLQWCRAVCMCYDLEVVDFTTSFSDGRALCYLINFYHPQLLQRSAINTSTTATDTKDKTFDARMAAVRESDNGFSCVMSPGVNRVGGRSRQQLLENEKGNYKLISQALKKLGGVPLLAKSKDMCGTVPDERVVISYVSCLCTRLLDINQEQRACLVIQRHWRRFHKRREEELAVVKLQRQWRSVLLMRAQQRAYQQTRTAVIALQSGVRMWRQRCAFQRTMHAIVAVQTCARRWAARRVLAQLKRHHHAAITMQCAARAYIARRRTALLREARDRHRAATCIQRHILTWLARTQHQQRCKAATAVQAVFRGRQARRQAARRRAAILVLQSRVRAVLLGRWIRTAYLQYKAAAVVLQRAWRQRCCLQATRAVCQERRIAATTIQSTWRMWKCKQQRRTRMTALVTLQSFARMFQAQRQLSTLRRERAAAVTLQAAVRGMRARQVLRQTLTRRKETFAAVCIQKHVRGWRARCAFTRTRTATTTIQAALRGTLARKEAQRRRSAIAVLQMHARATLQMRGVRRGFLQFKTAAITLQRQWRLRTEAKHTRQLCVVRRNASVCIQRTWRMRRARSHFLRLRSAAVVLQSAVRATMARQHTAHLRRRQAVVQRVARGLHLNLCAITIQRAFRGFAARKTAAVVLQKHARRHLAQTRFRRTLAAVVCLQRHTRGVATRRAYKAWRAQRLERLTGATRAHLAATMIQRGYRRYRQQTRAAVLMQKTVRGFLARRRFAAVCTSVVRLQCAWRCLQAVREVRRRKEAAERRARVLLLGARMFLSTVTIQRRVRAYQQRQREERAACVIQRHFRVWKKLHSKACREGAATRIQAWFRAYRIRKRMSDRLKRIHQNVMEVNRQYCPEATLGWKTNSALTVLLKYKKVSRVLEALKNLNRMAGLSAECCGRIASHDGLDVIYTLIRSCNRSKPEMAMVVHCLSIIESLLRHDVTCERVMQNLQLGELMFDLTRGYRDNAEIFEPACRLLHRCCQEPSHRERLQKDRSYMKRLASLINMTERKANVFIKAKTSARKEEATSLLELVGLLKDIQRTLNPQEQHN</sequence>
<dbReference type="EMBL" id="GL832977">
    <property type="protein sequence ID" value="EGD77388.1"/>
    <property type="molecule type" value="Genomic_DNA"/>
</dbReference>
<dbReference type="InterPro" id="IPR011989">
    <property type="entry name" value="ARM-like"/>
</dbReference>
<feature type="compositionally biased region" description="Basic residues" evidence="5">
    <location>
        <begin position="304"/>
        <end position="318"/>
    </location>
</feature>
<dbReference type="Gene3D" id="1.25.10.10">
    <property type="entry name" value="Leucine-rich Repeat Variant"/>
    <property type="match status" value="1"/>
</dbReference>
<dbReference type="InterPro" id="IPR016024">
    <property type="entry name" value="ARM-type_fold"/>
</dbReference>
<organism evidence="8">
    <name type="scientific">Salpingoeca rosetta (strain ATCC 50818 / BSB-021)</name>
    <dbReference type="NCBI Taxonomy" id="946362"/>
    <lineage>
        <taxon>Eukaryota</taxon>
        <taxon>Choanoflagellata</taxon>
        <taxon>Craspedida</taxon>
        <taxon>Salpingoecidae</taxon>
        <taxon>Salpingoeca</taxon>
    </lineage>
</organism>
<dbReference type="SMART" id="SM00015">
    <property type="entry name" value="IQ"/>
    <property type="match status" value="21"/>
</dbReference>
<comment type="subcellular location">
    <subcellularLocation>
        <location evidence="1">Cytoplasm</location>
    </subcellularLocation>
</comment>
<dbReference type="InParanoid" id="F2UJT9"/>
<evidence type="ECO:0000259" key="6">
    <source>
        <dbReference type="PROSITE" id="PS50021"/>
    </source>
</evidence>
<keyword evidence="4" id="KW-0112">Calmodulin-binding</keyword>
<feature type="domain" description="Calponin-homology (CH)" evidence="6">
    <location>
        <begin position="705"/>
        <end position="855"/>
    </location>
</feature>
<dbReference type="KEGG" id="sre:PTSG_08483"/>
<gene>
    <name evidence="7" type="ORF">PTSG_08483</name>
</gene>
<reference evidence="7" key="1">
    <citation type="submission" date="2009-08" db="EMBL/GenBank/DDBJ databases">
        <title>Annotation of Salpingoeca rosetta.</title>
        <authorList>
            <consortium name="The Broad Institute Genome Sequencing Platform"/>
            <person name="Russ C."/>
            <person name="Cuomo C."/>
            <person name="Burger G."/>
            <person name="Gray M.W."/>
            <person name="Holland P.W.H."/>
            <person name="King N."/>
            <person name="Lang F.B.F."/>
            <person name="Roger A.J."/>
            <person name="Ruiz-Trillo I."/>
            <person name="Young S.K."/>
            <person name="Zeng Q."/>
            <person name="Gargeya S."/>
            <person name="Alvarado L."/>
            <person name="Berlin A."/>
            <person name="Chapman S.B."/>
            <person name="Chen Z."/>
            <person name="Freedman E."/>
            <person name="Gellesch M."/>
            <person name="Goldberg J."/>
            <person name="Griggs A."/>
            <person name="Gujja S."/>
            <person name="Heilman E."/>
            <person name="Heiman D."/>
            <person name="Howarth C."/>
            <person name="Mehta T."/>
            <person name="Neiman D."/>
            <person name="Pearson M."/>
            <person name="Roberts A."/>
            <person name="Saif S."/>
            <person name="Shea T."/>
            <person name="Shenoy N."/>
            <person name="Sisk P."/>
            <person name="Stolte C."/>
            <person name="Sykes S."/>
            <person name="White J."/>
            <person name="Yandava C."/>
            <person name="Haas B."/>
            <person name="Nusbaum C."/>
            <person name="Birren B."/>
        </authorList>
    </citation>
    <scope>NUCLEOTIDE SEQUENCE [LARGE SCALE GENOMIC DNA]</scope>
    <source>
        <strain evidence="7">ATCC 50818</strain>
    </source>
</reference>
<feature type="region of interest" description="Disordered" evidence="5">
    <location>
        <begin position="239"/>
        <end position="342"/>
    </location>
</feature>
<dbReference type="PANTHER" id="PTHR22706">
    <property type="entry name" value="ASSEMBLY FACTOR FOR SPINDLE MICROTUBULES"/>
    <property type="match status" value="1"/>
</dbReference>
<dbReference type="SUPFAM" id="SSF48371">
    <property type="entry name" value="ARM repeat"/>
    <property type="match status" value="1"/>
</dbReference>
<keyword evidence="3" id="KW-0677">Repeat</keyword>
<dbReference type="SUPFAM" id="SSF47576">
    <property type="entry name" value="Calponin-homology domain, CH-domain"/>
    <property type="match status" value="1"/>
</dbReference>
<dbReference type="InterPro" id="IPR051185">
    <property type="entry name" value="ASPM"/>
</dbReference>
<dbReference type="OMA" id="YSQKCCE"/>
<keyword evidence="8" id="KW-1185">Reference proteome</keyword>
<evidence type="ECO:0000256" key="3">
    <source>
        <dbReference type="ARBA" id="ARBA00022737"/>
    </source>
</evidence>
<protein>
    <recommendedName>
        <fullName evidence="6">Calponin-homology (CH) domain-containing protein</fullName>
    </recommendedName>
</protein>
<feature type="compositionally biased region" description="Polar residues" evidence="5">
    <location>
        <begin position="324"/>
        <end position="338"/>
    </location>
</feature>
<dbReference type="GO" id="GO:0000278">
    <property type="term" value="P:mitotic cell cycle"/>
    <property type="evidence" value="ECO:0007669"/>
    <property type="project" value="TreeGrafter"/>
</dbReference>
<dbReference type="PANTHER" id="PTHR22706:SF1">
    <property type="entry name" value="ASSEMBLY FACTOR FOR SPINDLE MICROTUBULES"/>
    <property type="match status" value="1"/>
</dbReference>
<dbReference type="OrthoDB" id="2148418at2759"/>
<dbReference type="CDD" id="cd21223">
    <property type="entry name" value="CH_ASPM_rpt1"/>
    <property type="match status" value="1"/>
</dbReference>
<dbReference type="RefSeq" id="XP_004990732.1">
    <property type="nucleotide sequence ID" value="XM_004990675.1"/>
</dbReference>
<proteinExistence type="predicted"/>
<keyword evidence="2" id="KW-0963">Cytoplasm</keyword>
<dbReference type="PROSITE" id="PS50096">
    <property type="entry name" value="IQ"/>
    <property type="match status" value="13"/>
</dbReference>
<dbReference type="STRING" id="946362.F2UJT9"/>
<dbReference type="CDD" id="cd21224">
    <property type="entry name" value="CH_ASPM_rpt2"/>
    <property type="match status" value="1"/>
</dbReference>
<name>F2UJT9_SALR5</name>
<accession>F2UJT9</accession>
<dbReference type="Pfam" id="PF00612">
    <property type="entry name" value="IQ"/>
    <property type="match status" value="15"/>
</dbReference>
<dbReference type="eggNOG" id="KOG0165">
    <property type="taxonomic scope" value="Eukaryota"/>
</dbReference>
<dbReference type="InterPro" id="IPR001715">
    <property type="entry name" value="CH_dom"/>
</dbReference>
<evidence type="ECO:0000313" key="8">
    <source>
        <dbReference type="Proteomes" id="UP000007799"/>
    </source>
</evidence>
<dbReference type="GO" id="GO:0051295">
    <property type="term" value="P:establishment of meiotic spindle localization"/>
    <property type="evidence" value="ECO:0007669"/>
    <property type="project" value="TreeGrafter"/>
</dbReference>
<dbReference type="InterPro" id="IPR000048">
    <property type="entry name" value="IQ_motif_EF-hand-BS"/>
</dbReference>
<evidence type="ECO:0000313" key="7">
    <source>
        <dbReference type="EMBL" id="EGD77388.1"/>
    </source>
</evidence>
<dbReference type="GO" id="GO:0005737">
    <property type="term" value="C:cytoplasm"/>
    <property type="evidence" value="ECO:0007669"/>
    <property type="project" value="UniProtKB-SubCell"/>
</dbReference>
<dbReference type="Pfam" id="PF00307">
    <property type="entry name" value="CH"/>
    <property type="match status" value="1"/>
</dbReference>
<dbReference type="Gene3D" id="1.20.5.190">
    <property type="match status" value="6"/>
</dbReference>
<dbReference type="SUPFAM" id="SSF52540">
    <property type="entry name" value="P-loop containing nucleoside triphosphate hydrolases"/>
    <property type="match status" value="3"/>
</dbReference>
<evidence type="ECO:0000256" key="5">
    <source>
        <dbReference type="SAM" id="MobiDB-lite"/>
    </source>
</evidence>